<dbReference type="AlphaFoldDB" id="A0A517SX51"/>
<sequence>MDCLPDQSVSTHLEMQLENPYRSPETVLEAPPESLDQNQGNVTAAQIVMARQGLSGVIVCVALATAVMLSTLFGLLFQNGTADNQRSVLTHVLRMIGGWGILPYLVVLLLAIFLPFSCLRVAQAVSKHRQLSLLAIVLYYVAGILVLVGVMQVHRIGALIGLTPLFLASAYSTFLIAVALMLLTQRELAKMCHDAVPVKLTGLAIFCFAVSGVATTTLAMARELRFGFQFASEPVASGLSVAVLSVVLGFMLWLAIGCRLRFRSLIQLTATEEKA</sequence>
<gene>
    <name evidence="2" type="ORF">SV7mr_32510</name>
</gene>
<feature type="transmembrane region" description="Helical" evidence="1">
    <location>
        <begin position="156"/>
        <end position="183"/>
    </location>
</feature>
<feature type="transmembrane region" description="Helical" evidence="1">
    <location>
        <begin position="96"/>
        <end position="119"/>
    </location>
</feature>
<feature type="transmembrane region" description="Helical" evidence="1">
    <location>
        <begin position="54"/>
        <end position="76"/>
    </location>
</feature>
<keyword evidence="1" id="KW-1133">Transmembrane helix</keyword>
<feature type="transmembrane region" description="Helical" evidence="1">
    <location>
        <begin position="131"/>
        <end position="150"/>
    </location>
</feature>
<evidence type="ECO:0000313" key="2">
    <source>
        <dbReference type="EMBL" id="QDT60725.1"/>
    </source>
</evidence>
<dbReference type="RefSeq" id="WP_145273841.1">
    <property type="nucleotide sequence ID" value="NZ_CP036272.1"/>
</dbReference>
<protein>
    <submittedName>
        <fullName evidence="2">Uncharacterized protein</fullName>
    </submittedName>
</protein>
<keyword evidence="1" id="KW-0812">Transmembrane</keyword>
<keyword evidence="1" id="KW-0472">Membrane</keyword>
<evidence type="ECO:0000313" key="3">
    <source>
        <dbReference type="Proteomes" id="UP000315003"/>
    </source>
</evidence>
<organism evidence="2 3">
    <name type="scientific">Stieleria bergensis</name>
    <dbReference type="NCBI Taxonomy" id="2528025"/>
    <lineage>
        <taxon>Bacteria</taxon>
        <taxon>Pseudomonadati</taxon>
        <taxon>Planctomycetota</taxon>
        <taxon>Planctomycetia</taxon>
        <taxon>Pirellulales</taxon>
        <taxon>Pirellulaceae</taxon>
        <taxon>Stieleria</taxon>
    </lineage>
</organism>
<name>A0A517SX51_9BACT</name>
<proteinExistence type="predicted"/>
<dbReference type="Proteomes" id="UP000315003">
    <property type="component" value="Chromosome"/>
</dbReference>
<accession>A0A517SX51</accession>
<reference evidence="2 3" key="1">
    <citation type="submission" date="2019-02" db="EMBL/GenBank/DDBJ databases">
        <title>Deep-cultivation of Planctomycetes and their phenomic and genomic characterization uncovers novel biology.</title>
        <authorList>
            <person name="Wiegand S."/>
            <person name="Jogler M."/>
            <person name="Boedeker C."/>
            <person name="Pinto D."/>
            <person name="Vollmers J."/>
            <person name="Rivas-Marin E."/>
            <person name="Kohn T."/>
            <person name="Peeters S.H."/>
            <person name="Heuer A."/>
            <person name="Rast P."/>
            <person name="Oberbeckmann S."/>
            <person name="Bunk B."/>
            <person name="Jeske O."/>
            <person name="Meyerdierks A."/>
            <person name="Storesund J.E."/>
            <person name="Kallscheuer N."/>
            <person name="Luecker S."/>
            <person name="Lage O.M."/>
            <person name="Pohl T."/>
            <person name="Merkel B.J."/>
            <person name="Hornburger P."/>
            <person name="Mueller R.-W."/>
            <person name="Bruemmer F."/>
            <person name="Labrenz M."/>
            <person name="Spormann A.M."/>
            <person name="Op den Camp H."/>
            <person name="Overmann J."/>
            <person name="Amann R."/>
            <person name="Jetten M.S.M."/>
            <person name="Mascher T."/>
            <person name="Medema M.H."/>
            <person name="Devos D.P."/>
            <person name="Kaster A.-K."/>
            <person name="Ovreas L."/>
            <person name="Rohde M."/>
            <person name="Galperin M.Y."/>
            <person name="Jogler C."/>
        </authorList>
    </citation>
    <scope>NUCLEOTIDE SEQUENCE [LARGE SCALE GENOMIC DNA]</scope>
    <source>
        <strain evidence="2 3">SV_7m_r</strain>
    </source>
</reference>
<feature type="transmembrane region" description="Helical" evidence="1">
    <location>
        <begin position="235"/>
        <end position="256"/>
    </location>
</feature>
<keyword evidence="3" id="KW-1185">Reference proteome</keyword>
<evidence type="ECO:0000256" key="1">
    <source>
        <dbReference type="SAM" id="Phobius"/>
    </source>
</evidence>
<feature type="transmembrane region" description="Helical" evidence="1">
    <location>
        <begin position="195"/>
        <end position="215"/>
    </location>
</feature>
<dbReference type="EMBL" id="CP036272">
    <property type="protein sequence ID" value="QDT60725.1"/>
    <property type="molecule type" value="Genomic_DNA"/>
</dbReference>